<accession>A0A1W1I7J2</accession>
<proteinExistence type="predicted"/>
<dbReference type="Proteomes" id="UP000192042">
    <property type="component" value="Chromosome I"/>
</dbReference>
<feature type="region of interest" description="Disordered" evidence="1">
    <location>
        <begin position="235"/>
        <end position="254"/>
    </location>
</feature>
<feature type="region of interest" description="Disordered" evidence="1">
    <location>
        <begin position="281"/>
        <end position="313"/>
    </location>
</feature>
<feature type="compositionally biased region" description="Basic and acidic residues" evidence="1">
    <location>
        <begin position="281"/>
        <end position="298"/>
    </location>
</feature>
<dbReference type="KEGG" id="nja:NSJP_2724"/>
<gene>
    <name evidence="2" type="ORF">NSJP_2724</name>
</gene>
<keyword evidence="3" id="KW-1185">Reference proteome</keyword>
<evidence type="ECO:0000313" key="2">
    <source>
        <dbReference type="EMBL" id="SLM48891.1"/>
    </source>
</evidence>
<organism evidence="2 3">
    <name type="scientific">Nitrospira japonica</name>
    <dbReference type="NCBI Taxonomy" id="1325564"/>
    <lineage>
        <taxon>Bacteria</taxon>
        <taxon>Pseudomonadati</taxon>
        <taxon>Nitrospirota</taxon>
        <taxon>Nitrospiria</taxon>
        <taxon>Nitrospirales</taxon>
        <taxon>Nitrospiraceae</taxon>
        <taxon>Nitrospira</taxon>
    </lineage>
</organism>
<dbReference type="EMBL" id="LT828648">
    <property type="protein sequence ID" value="SLM48891.1"/>
    <property type="molecule type" value="Genomic_DNA"/>
</dbReference>
<evidence type="ECO:0000313" key="3">
    <source>
        <dbReference type="Proteomes" id="UP000192042"/>
    </source>
</evidence>
<dbReference type="OrthoDB" id="9787938at2"/>
<name>A0A1W1I7J2_9BACT</name>
<dbReference type="RefSeq" id="WP_155970155.1">
    <property type="nucleotide sequence ID" value="NZ_LT828648.1"/>
</dbReference>
<reference evidence="2 3" key="1">
    <citation type="submission" date="2017-03" db="EMBL/GenBank/DDBJ databases">
        <authorList>
            <person name="Afonso C.L."/>
            <person name="Miller P.J."/>
            <person name="Scott M.A."/>
            <person name="Spackman E."/>
            <person name="Goraichik I."/>
            <person name="Dimitrov K.M."/>
            <person name="Suarez D.L."/>
            <person name="Swayne D.E."/>
        </authorList>
    </citation>
    <scope>NUCLEOTIDE SEQUENCE [LARGE SCALE GENOMIC DNA]</scope>
    <source>
        <strain evidence="2">Genome sequencing of Nitrospira japonica strain NJ11</strain>
    </source>
</reference>
<sequence>MRTMITVPFMGTRWILGIGLVIAAAGLPGCAALMGEKTTFNQGGAKVGLERDPTIARAKTDVHNAHPANLTGAEVRTLLGAVEVSGWTGTIVGIFENPRPVPLLTEEQLNAYAGPISDAFRQAGPAERVTFSFPKPDVKYSDNRTIGFLFVRDKYLHIVLTDHASLTRADTGGDELKDPRDTKGMKLWVALPARAAVVPDIQEPTWAAFETVHVSLNMQEVIALRSAKPPVLVGRESAVPPSPVASDAGPSKQDLQNQVRELTNSNLELRGRLDDQAKQMKTLNDEMNRLRLEMDQAKPPKSPPRKSPAPFTP</sequence>
<protein>
    <submittedName>
        <fullName evidence="2">Uncharacterized protein</fullName>
    </submittedName>
</protein>
<dbReference type="AlphaFoldDB" id="A0A1W1I7J2"/>
<feature type="compositionally biased region" description="Pro residues" evidence="1">
    <location>
        <begin position="300"/>
        <end position="313"/>
    </location>
</feature>
<dbReference type="STRING" id="1325564.NSJP_2724"/>
<evidence type="ECO:0000256" key="1">
    <source>
        <dbReference type="SAM" id="MobiDB-lite"/>
    </source>
</evidence>